<gene>
    <name evidence="2" type="ORF">Ga0074812_14934</name>
</gene>
<evidence type="ECO:0000313" key="2">
    <source>
        <dbReference type="EMBL" id="CUU60890.1"/>
    </source>
</evidence>
<feature type="region of interest" description="Disordered" evidence="1">
    <location>
        <begin position="210"/>
        <end position="253"/>
    </location>
</feature>
<dbReference type="RefSeq" id="WP_054571595.1">
    <property type="nucleotide sequence ID" value="NZ_FAOZ01000049.1"/>
</dbReference>
<organism evidence="2 3">
    <name type="scientific">Parafrankia irregularis</name>
    <dbReference type="NCBI Taxonomy" id="795642"/>
    <lineage>
        <taxon>Bacteria</taxon>
        <taxon>Bacillati</taxon>
        <taxon>Actinomycetota</taxon>
        <taxon>Actinomycetes</taxon>
        <taxon>Frankiales</taxon>
        <taxon>Frankiaceae</taxon>
        <taxon>Parafrankia</taxon>
    </lineage>
</organism>
<dbReference type="AlphaFoldDB" id="A0A0S4R2A5"/>
<evidence type="ECO:0000256" key="1">
    <source>
        <dbReference type="SAM" id="MobiDB-lite"/>
    </source>
</evidence>
<feature type="compositionally biased region" description="Basic residues" evidence="1">
    <location>
        <begin position="244"/>
        <end position="253"/>
    </location>
</feature>
<name>A0A0S4R2A5_9ACTN</name>
<feature type="region of interest" description="Disordered" evidence="1">
    <location>
        <begin position="1"/>
        <end position="36"/>
    </location>
</feature>
<proteinExistence type="predicted"/>
<sequence>MNQPPAHPRTDDATPTAAHTPAPPQSPDGRDQLGPVEAIALHSGDLYRDTDPDRRARDHARHGTDLWVVLDPLDLTALDRDEEPLLHVRAAGGPHRASWQFFGPEDTVDRVGVLQHESSGRVGRGYELTWVYRMPQHTVRVRVFRVHDRYEDHQHTSSATAQILTPTGWAELLTHPADHWPPGGGYVLDEASLLPLAGRLIADTHRVLTPLTPPAPRDPVGDVGPVSASGGDRAERRSGARAARGLRRIPRAR</sequence>
<protein>
    <submittedName>
        <fullName evidence="2">Uncharacterized protein</fullName>
    </submittedName>
</protein>
<accession>A0A0S4R2A5</accession>
<keyword evidence="3" id="KW-1185">Reference proteome</keyword>
<dbReference type="Proteomes" id="UP000198802">
    <property type="component" value="Unassembled WGS sequence"/>
</dbReference>
<evidence type="ECO:0000313" key="3">
    <source>
        <dbReference type="Proteomes" id="UP000198802"/>
    </source>
</evidence>
<dbReference type="EMBL" id="FAOZ01000049">
    <property type="protein sequence ID" value="CUU60890.1"/>
    <property type="molecule type" value="Genomic_DNA"/>
</dbReference>
<reference evidence="3" key="1">
    <citation type="submission" date="2015-11" db="EMBL/GenBank/DDBJ databases">
        <authorList>
            <person name="Varghese N."/>
        </authorList>
    </citation>
    <scope>NUCLEOTIDE SEQUENCE [LARGE SCALE GENOMIC DNA]</scope>
    <source>
        <strain evidence="3">DSM 45899</strain>
    </source>
</reference>